<keyword evidence="2" id="KW-1185">Reference proteome</keyword>
<dbReference type="EMBL" id="JAAGAX010000002">
    <property type="protein sequence ID" value="KAF2323017.1"/>
    <property type="molecule type" value="Genomic_DNA"/>
</dbReference>
<dbReference type="AlphaFoldDB" id="A0A6A6NC30"/>
<accession>A0A6A6NC30</accession>
<name>A0A6A6NC30_HEVBR</name>
<evidence type="ECO:0000313" key="1">
    <source>
        <dbReference type="EMBL" id="KAF2323017.1"/>
    </source>
</evidence>
<protein>
    <submittedName>
        <fullName evidence="1">Uncharacterized protein</fullName>
    </submittedName>
</protein>
<reference evidence="1 2" key="1">
    <citation type="journal article" date="2020" name="Mol. Plant">
        <title>The Chromosome-Based Rubber Tree Genome Provides New Insights into Spurge Genome Evolution and Rubber Biosynthesis.</title>
        <authorList>
            <person name="Liu J."/>
            <person name="Shi C."/>
            <person name="Shi C.C."/>
            <person name="Li W."/>
            <person name="Zhang Q.J."/>
            <person name="Zhang Y."/>
            <person name="Li K."/>
            <person name="Lu H.F."/>
            <person name="Shi C."/>
            <person name="Zhu S.T."/>
            <person name="Xiao Z.Y."/>
            <person name="Nan H."/>
            <person name="Yue Y."/>
            <person name="Zhu X.G."/>
            <person name="Wu Y."/>
            <person name="Hong X.N."/>
            <person name="Fan G.Y."/>
            <person name="Tong Y."/>
            <person name="Zhang D."/>
            <person name="Mao C.L."/>
            <person name="Liu Y.L."/>
            <person name="Hao S.J."/>
            <person name="Liu W.Q."/>
            <person name="Lv M.Q."/>
            <person name="Zhang H.B."/>
            <person name="Liu Y."/>
            <person name="Hu-Tang G.R."/>
            <person name="Wang J.P."/>
            <person name="Wang J.H."/>
            <person name="Sun Y.H."/>
            <person name="Ni S.B."/>
            <person name="Chen W.B."/>
            <person name="Zhang X.C."/>
            <person name="Jiao Y.N."/>
            <person name="Eichler E.E."/>
            <person name="Li G.H."/>
            <person name="Liu X."/>
            <person name="Gao L.Z."/>
        </authorList>
    </citation>
    <scope>NUCLEOTIDE SEQUENCE [LARGE SCALE GENOMIC DNA]</scope>
    <source>
        <strain evidence="2">cv. GT1</strain>
        <tissue evidence="1">Leaf</tissue>
    </source>
</reference>
<evidence type="ECO:0000313" key="2">
    <source>
        <dbReference type="Proteomes" id="UP000467840"/>
    </source>
</evidence>
<organism evidence="1 2">
    <name type="scientific">Hevea brasiliensis</name>
    <name type="common">Para rubber tree</name>
    <name type="synonym">Siphonia brasiliensis</name>
    <dbReference type="NCBI Taxonomy" id="3981"/>
    <lineage>
        <taxon>Eukaryota</taxon>
        <taxon>Viridiplantae</taxon>
        <taxon>Streptophyta</taxon>
        <taxon>Embryophyta</taxon>
        <taxon>Tracheophyta</taxon>
        <taxon>Spermatophyta</taxon>
        <taxon>Magnoliopsida</taxon>
        <taxon>eudicotyledons</taxon>
        <taxon>Gunneridae</taxon>
        <taxon>Pentapetalae</taxon>
        <taxon>rosids</taxon>
        <taxon>fabids</taxon>
        <taxon>Malpighiales</taxon>
        <taxon>Euphorbiaceae</taxon>
        <taxon>Crotonoideae</taxon>
        <taxon>Micrandreae</taxon>
        <taxon>Hevea</taxon>
    </lineage>
</organism>
<proteinExistence type="predicted"/>
<gene>
    <name evidence="1" type="ORF">GH714_032785</name>
</gene>
<dbReference type="Proteomes" id="UP000467840">
    <property type="component" value="Chromosome 11"/>
</dbReference>
<comment type="caution">
    <text evidence="1">The sequence shown here is derived from an EMBL/GenBank/DDBJ whole genome shotgun (WGS) entry which is preliminary data.</text>
</comment>
<sequence length="114" mass="12601">MYIMYNIIGCIPEGSDGESAAKGFACQKPSENQETVHVACVGWVSFLHTSQIFLHSKITGAEAKGLITPAKDQIFLESRQGYTLHGRAYYQCRHAMRFGLSVEASIMSNAKLTR</sequence>